<evidence type="ECO:0000256" key="9">
    <source>
        <dbReference type="SAM" id="Phobius"/>
    </source>
</evidence>
<dbReference type="AlphaFoldDB" id="A0AAJ7ISB1"/>
<keyword evidence="6" id="KW-0325">Glycoprotein</keyword>
<evidence type="ECO:0000259" key="10">
    <source>
        <dbReference type="PROSITE" id="PS50850"/>
    </source>
</evidence>
<feature type="domain" description="Major facilitator superfamily (MFS) profile" evidence="10">
    <location>
        <begin position="22"/>
        <end position="449"/>
    </location>
</feature>
<feature type="transmembrane region" description="Helical" evidence="9">
    <location>
        <begin position="426"/>
        <end position="445"/>
    </location>
</feature>
<reference evidence="12" key="1">
    <citation type="submission" date="2025-08" db="UniProtKB">
        <authorList>
            <consortium name="RefSeq"/>
        </authorList>
    </citation>
    <scope>IDENTIFICATION</scope>
    <source>
        <tissue evidence="12">Whole body</tissue>
    </source>
</reference>
<evidence type="ECO:0000256" key="5">
    <source>
        <dbReference type="ARBA" id="ARBA00023136"/>
    </source>
</evidence>
<dbReference type="PROSITE" id="PS00216">
    <property type="entry name" value="SUGAR_TRANSPORT_1"/>
    <property type="match status" value="1"/>
</dbReference>
<comment type="subcellular location">
    <subcellularLocation>
        <location evidence="1">Cell membrane</location>
        <topology evidence="1">Multi-pass membrane protein</topology>
    </subcellularLocation>
</comment>
<proteinExistence type="inferred from homology"/>
<dbReference type="InterPro" id="IPR044775">
    <property type="entry name" value="MFS_ERD6/Tret1-like"/>
</dbReference>
<keyword evidence="3 9" id="KW-0812">Transmembrane</keyword>
<dbReference type="Gene3D" id="1.20.1250.20">
    <property type="entry name" value="MFS general substrate transporter like domains"/>
    <property type="match status" value="1"/>
</dbReference>
<feature type="transmembrane region" description="Helical" evidence="9">
    <location>
        <begin position="259"/>
        <end position="285"/>
    </location>
</feature>
<dbReference type="InterPro" id="IPR003663">
    <property type="entry name" value="Sugar/inositol_transpt"/>
</dbReference>
<name>A0AAJ7ISB1_9HYME</name>
<feature type="transmembrane region" description="Helical" evidence="9">
    <location>
        <begin position="324"/>
        <end position="344"/>
    </location>
</feature>
<dbReference type="Pfam" id="PF00083">
    <property type="entry name" value="Sugar_tr"/>
    <property type="match status" value="1"/>
</dbReference>
<evidence type="ECO:0000313" key="12">
    <source>
        <dbReference type="RefSeq" id="XP_017875889.1"/>
    </source>
</evidence>
<gene>
    <name evidence="12" type="primary">LOC108622488</name>
</gene>
<evidence type="ECO:0000256" key="4">
    <source>
        <dbReference type="ARBA" id="ARBA00022989"/>
    </source>
</evidence>
<evidence type="ECO:0000256" key="2">
    <source>
        <dbReference type="ARBA" id="ARBA00022475"/>
    </source>
</evidence>
<dbReference type="InterPro" id="IPR050549">
    <property type="entry name" value="MFS_Trehalose_Transporter"/>
</dbReference>
<dbReference type="GeneID" id="108622488"/>
<evidence type="ECO:0000313" key="11">
    <source>
        <dbReference type="Proteomes" id="UP000694925"/>
    </source>
</evidence>
<feature type="transmembrane region" description="Helical" evidence="9">
    <location>
        <begin position="94"/>
        <end position="112"/>
    </location>
</feature>
<feature type="transmembrane region" description="Helical" evidence="9">
    <location>
        <begin position="20"/>
        <end position="43"/>
    </location>
</feature>
<evidence type="ECO:0000256" key="3">
    <source>
        <dbReference type="ARBA" id="ARBA00022692"/>
    </source>
</evidence>
<dbReference type="InterPro" id="IPR005829">
    <property type="entry name" value="Sugar_transporter_CS"/>
</dbReference>
<feature type="transmembrane region" description="Helical" evidence="9">
    <location>
        <begin position="118"/>
        <end position="139"/>
    </location>
</feature>
<dbReference type="GO" id="GO:0005886">
    <property type="term" value="C:plasma membrane"/>
    <property type="evidence" value="ECO:0007669"/>
    <property type="project" value="UniProtKB-SubCell"/>
</dbReference>
<feature type="transmembrane region" description="Helical" evidence="9">
    <location>
        <begin position="394"/>
        <end position="414"/>
    </location>
</feature>
<dbReference type="RefSeq" id="XP_017875889.1">
    <property type="nucleotide sequence ID" value="XM_018020400.1"/>
</dbReference>
<organism evidence="11 12">
    <name type="scientific">Ceratina calcarata</name>
    <dbReference type="NCBI Taxonomy" id="156304"/>
    <lineage>
        <taxon>Eukaryota</taxon>
        <taxon>Metazoa</taxon>
        <taxon>Ecdysozoa</taxon>
        <taxon>Arthropoda</taxon>
        <taxon>Hexapoda</taxon>
        <taxon>Insecta</taxon>
        <taxon>Pterygota</taxon>
        <taxon>Neoptera</taxon>
        <taxon>Endopterygota</taxon>
        <taxon>Hymenoptera</taxon>
        <taxon>Apocrita</taxon>
        <taxon>Aculeata</taxon>
        <taxon>Apoidea</taxon>
        <taxon>Anthophila</taxon>
        <taxon>Apidae</taxon>
        <taxon>Ceratina</taxon>
        <taxon>Zadontomerus</taxon>
    </lineage>
</organism>
<keyword evidence="4 9" id="KW-1133">Transmembrane helix</keyword>
<dbReference type="PROSITE" id="PS00217">
    <property type="entry name" value="SUGAR_TRANSPORT_2"/>
    <property type="match status" value="1"/>
</dbReference>
<evidence type="ECO:0000256" key="6">
    <source>
        <dbReference type="ARBA" id="ARBA00023180"/>
    </source>
</evidence>
<dbReference type="SUPFAM" id="SSF103473">
    <property type="entry name" value="MFS general substrate transporter"/>
    <property type="match status" value="1"/>
</dbReference>
<keyword evidence="5 9" id="KW-0472">Membrane</keyword>
<dbReference type="InterPro" id="IPR005828">
    <property type="entry name" value="MFS_sugar_transport-like"/>
</dbReference>
<accession>A0AAJ7ISB1</accession>
<feature type="transmembrane region" description="Helical" evidence="9">
    <location>
        <begin position="356"/>
        <end position="382"/>
    </location>
</feature>
<keyword evidence="11" id="KW-1185">Reference proteome</keyword>
<dbReference type="FunFam" id="1.20.1250.20:FF:000055">
    <property type="entry name" value="Facilitated trehalose transporter Tret1-2 homolog"/>
    <property type="match status" value="1"/>
</dbReference>
<dbReference type="GO" id="GO:0051119">
    <property type="term" value="F:sugar transmembrane transporter activity"/>
    <property type="evidence" value="ECO:0007669"/>
    <property type="project" value="InterPro"/>
</dbReference>
<evidence type="ECO:0000256" key="8">
    <source>
        <dbReference type="RuleBase" id="RU003346"/>
    </source>
</evidence>
<dbReference type="InterPro" id="IPR036259">
    <property type="entry name" value="MFS_trans_sf"/>
</dbReference>
<dbReference type="PRINTS" id="PR00171">
    <property type="entry name" value="SUGRTRNSPORT"/>
</dbReference>
<dbReference type="NCBIfam" id="TIGR00879">
    <property type="entry name" value="SP"/>
    <property type="match status" value="1"/>
</dbReference>
<protein>
    <submittedName>
        <fullName evidence="12">Facilitated trehalose transporter Tret1-like</fullName>
    </submittedName>
</protein>
<evidence type="ECO:0000256" key="1">
    <source>
        <dbReference type="ARBA" id="ARBA00004651"/>
    </source>
</evidence>
<feature type="transmembrane region" description="Helical" evidence="9">
    <location>
        <begin position="63"/>
        <end position="82"/>
    </location>
</feature>
<comment type="similarity">
    <text evidence="7">Belongs to the major facilitator superfamily. Sugar transporter (TC 2.A.1.1) family. Trehalose transporter subfamily.</text>
</comment>
<feature type="transmembrane region" description="Helical" evidence="9">
    <location>
        <begin position="297"/>
        <end position="317"/>
    </location>
</feature>
<sequence length="469" mass="50602">MESMGMINGAVVRQESRKLWQYISAISACILVIGIGTAIAWTSPVLPKLSAPDSWLKITPDQGSWISSFLPLGAIVGAYPAGSMADKMGRKKSLLLLSIPFLASWVLILMASEVKVLYIARFLVGMGIGAGCVLGPTYISEIAEVSTKGTLGAMFQLFLTVGIFIAFILGSCLSYSPFALACTGVIVLFLLTFYWMPESPAWLVGQNRKQDAAAALSVLRGDNYDQKQEINELQKVVAESAGKKPTMSEMIQSPVTKKAMIASFGMMFFQQASGVNAVIFYTVTIFKASGSSMAPELASIVVALVQLVMSGVAALIVDRAGRKPLLMISSSVMSVSLIALGYYFKQKDGGNDVSALGWLPLTSLIVFMVAFSIGMGPVPWMLMGEVFSPETKTAASSMAVMLNWFVMFIVTKTFPMMNDELGADMTFWIFAVIMAGAAAFTHMLVPETKGKTYQEIHNELLGSRRNSTI</sequence>
<feature type="transmembrane region" description="Helical" evidence="9">
    <location>
        <begin position="175"/>
        <end position="196"/>
    </location>
</feature>
<keyword evidence="8" id="KW-0813">Transport</keyword>
<keyword evidence="2" id="KW-1003">Cell membrane</keyword>
<dbReference type="PROSITE" id="PS50850">
    <property type="entry name" value="MFS"/>
    <property type="match status" value="1"/>
</dbReference>
<dbReference type="Proteomes" id="UP000694925">
    <property type="component" value="Unplaced"/>
</dbReference>
<feature type="transmembrane region" description="Helical" evidence="9">
    <location>
        <begin position="151"/>
        <end position="169"/>
    </location>
</feature>
<dbReference type="PANTHER" id="PTHR48021">
    <property type="match status" value="1"/>
</dbReference>
<evidence type="ECO:0000256" key="7">
    <source>
        <dbReference type="ARBA" id="ARBA00024348"/>
    </source>
</evidence>
<dbReference type="InterPro" id="IPR020846">
    <property type="entry name" value="MFS_dom"/>
</dbReference>
<dbReference type="PANTHER" id="PTHR48021:SF86">
    <property type="entry name" value="FACILITATED TREHALOSE TRANSPORTER TRET1-1-LIKE PROTEIN"/>
    <property type="match status" value="1"/>
</dbReference>
<dbReference type="CDD" id="cd17358">
    <property type="entry name" value="MFS_GLUT6_8_Class3_like"/>
    <property type="match status" value="1"/>
</dbReference>
<dbReference type="KEGG" id="ccal:108622488"/>